<sequence>MLRLLLPFLTGAVTGEVGHAVRRTKRRAGFMLATCLFALAGMIFLLVTIYLALARHYGDIYAALMVAAGCFVVAIMALVAMKISDASHKRRVRERPNFDGSALLTAGVLAALPVLIKRPLVAAALPIIGLAAYALMSDTGSPRGKRRRDDRDDSSES</sequence>
<evidence type="ECO:0000256" key="1">
    <source>
        <dbReference type="SAM" id="Phobius"/>
    </source>
</evidence>
<feature type="transmembrane region" description="Helical" evidence="1">
    <location>
        <begin position="30"/>
        <end position="53"/>
    </location>
</feature>
<name>A0A368K2Y1_9HYPH</name>
<dbReference type="RefSeq" id="WP_114440389.1">
    <property type="nucleotide sequence ID" value="NZ_QOZG01000004.1"/>
</dbReference>
<dbReference type="InterPro" id="IPR009937">
    <property type="entry name" value="Phage_holin_3_6"/>
</dbReference>
<comment type="caution">
    <text evidence="2">The sequence shown here is derived from an EMBL/GenBank/DDBJ whole genome shotgun (WGS) entry which is preliminary data.</text>
</comment>
<evidence type="ECO:0008006" key="4">
    <source>
        <dbReference type="Google" id="ProtNLM"/>
    </source>
</evidence>
<dbReference type="AlphaFoldDB" id="A0A368K2Y1"/>
<evidence type="ECO:0000313" key="3">
    <source>
        <dbReference type="Proteomes" id="UP000253420"/>
    </source>
</evidence>
<accession>A0A368K2Y1</accession>
<keyword evidence="1" id="KW-0812">Transmembrane</keyword>
<dbReference type="Pfam" id="PF07332">
    <property type="entry name" value="Phage_holin_3_6"/>
    <property type="match status" value="1"/>
</dbReference>
<protein>
    <recommendedName>
        <fullName evidence="4">Phage holin family protein</fullName>
    </recommendedName>
</protein>
<dbReference type="SUPFAM" id="SSF103473">
    <property type="entry name" value="MFS general substrate transporter"/>
    <property type="match status" value="1"/>
</dbReference>
<dbReference type="EMBL" id="QOZG01000004">
    <property type="protein sequence ID" value="RCS23749.1"/>
    <property type="molecule type" value="Genomic_DNA"/>
</dbReference>
<feature type="transmembrane region" description="Helical" evidence="1">
    <location>
        <begin position="103"/>
        <end position="136"/>
    </location>
</feature>
<dbReference type="Proteomes" id="UP000253420">
    <property type="component" value="Unassembled WGS sequence"/>
</dbReference>
<keyword evidence="1" id="KW-0472">Membrane</keyword>
<keyword evidence="3" id="KW-1185">Reference proteome</keyword>
<keyword evidence="1" id="KW-1133">Transmembrane helix</keyword>
<proteinExistence type="predicted"/>
<reference evidence="2 3" key="1">
    <citation type="submission" date="2018-07" db="EMBL/GenBank/DDBJ databases">
        <title>The draft genome of Phyllobacterium salinisoli.</title>
        <authorList>
            <person name="Liu L."/>
            <person name="Li L."/>
            <person name="Zhang X."/>
            <person name="Liang L."/>
        </authorList>
    </citation>
    <scope>NUCLEOTIDE SEQUENCE [LARGE SCALE GENOMIC DNA]</scope>
    <source>
        <strain evidence="2 3">LLAN61</strain>
    </source>
</reference>
<evidence type="ECO:0000313" key="2">
    <source>
        <dbReference type="EMBL" id="RCS23749.1"/>
    </source>
</evidence>
<organism evidence="2 3">
    <name type="scientific">Phyllobacterium salinisoli</name>
    <dbReference type="NCBI Taxonomy" id="1899321"/>
    <lineage>
        <taxon>Bacteria</taxon>
        <taxon>Pseudomonadati</taxon>
        <taxon>Pseudomonadota</taxon>
        <taxon>Alphaproteobacteria</taxon>
        <taxon>Hyphomicrobiales</taxon>
        <taxon>Phyllobacteriaceae</taxon>
        <taxon>Phyllobacterium</taxon>
    </lineage>
</organism>
<dbReference type="OrthoDB" id="8117033at2"/>
<dbReference type="InterPro" id="IPR036259">
    <property type="entry name" value="MFS_trans_sf"/>
</dbReference>
<feature type="transmembrane region" description="Helical" evidence="1">
    <location>
        <begin position="60"/>
        <end position="83"/>
    </location>
</feature>
<gene>
    <name evidence="2" type="ORF">DUT91_10710</name>
</gene>